<protein>
    <recommendedName>
        <fullName evidence="5">3-isopropylmalate dehydrogenase</fullName>
        <ecNumber evidence="5">1.1.1.85</ecNumber>
    </recommendedName>
    <alternativeName>
        <fullName evidence="14">3-IPM-DH</fullName>
    </alternativeName>
</protein>
<evidence type="ECO:0000256" key="8">
    <source>
        <dbReference type="ARBA" id="ARBA00022723"/>
    </source>
</evidence>
<dbReference type="GO" id="GO:0000287">
    <property type="term" value="F:magnesium ion binding"/>
    <property type="evidence" value="ECO:0007669"/>
    <property type="project" value="InterPro"/>
</dbReference>
<comment type="cofactor">
    <cofactor evidence="2">
        <name>Mg(2+)</name>
        <dbReference type="ChEBI" id="CHEBI:18420"/>
    </cofactor>
</comment>
<dbReference type="Proteomes" id="UP000460715">
    <property type="component" value="Unassembled WGS sequence"/>
</dbReference>
<reference evidence="16 17" key="1">
    <citation type="submission" date="2019-03" db="EMBL/GenBank/DDBJ databases">
        <title>Roseomonas sp. a novel Roseomonas species isolated from Sea whip Gorgonian.</title>
        <authorList>
            <person name="Li F."/>
            <person name="Pan X."/>
            <person name="Huang S."/>
            <person name="Li Z."/>
            <person name="Meng B."/>
        </authorList>
    </citation>
    <scope>NUCLEOTIDE SEQUENCE [LARGE SCALE GENOMIC DNA]</scope>
    <source>
        <strain evidence="16 17">M0104</strain>
    </source>
</reference>
<keyword evidence="9" id="KW-0460">Magnesium</keyword>
<organism evidence="16 17">
    <name type="scientific">Teichococcus coralli</name>
    <dbReference type="NCBI Taxonomy" id="2545983"/>
    <lineage>
        <taxon>Bacteria</taxon>
        <taxon>Pseudomonadati</taxon>
        <taxon>Pseudomonadota</taxon>
        <taxon>Alphaproteobacteria</taxon>
        <taxon>Acetobacterales</taxon>
        <taxon>Roseomonadaceae</taxon>
        <taxon>Roseomonas</taxon>
    </lineage>
</organism>
<proteinExistence type="inferred from homology"/>
<evidence type="ECO:0000256" key="9">
    <source>
        <dbReference type="ARBA" id="ARBA00022842"/>
    </source>
</evidence>
<keyword evidence="7" id="KW-0028">Amino-acid biosynthesis</keyword>
<dbReference type="InterPro" id="IPR019818">
    <property type="entry name" value="IsoCit/isopropylmalate_DH_CS"/>
</dbReference>
<evidence type="ECO:0000256" key="14">
    <source>
        <dbReference type="ARBA" id="ARBA00033138"/>
    </source>
</evidence>
<dbReference type="OrthoDB" id="9767905at2"/>
<name>A0A845BCJ6_9PROT</name>
<dbReference type="AlphaFoldDB" id="A0A845BCJ6"/>
<evidence type="ECO:0000256" key="2">
    <source>
        <dbReference type="ARBA" id="ARBA00001946"/>
    </source>
</evidence>
<keyword evidence="17" id="KW-1185">Reference proteome</keyword>
<evidence type="ECO:0000313" key="17">
    <source>
        <dbReference type="Proteomes" id="UP000460715"/>
    </source>
</evidence>
<evidence type="ECO:0000256" key="12">
    <source>
        <dbReference type="ARBA" id="ARBA00023211"/>
    </source>
</evidence>
<evidence type="ECO:0000256" key="7">
    <source>
        <dbReference type="ARBA" id="ARBA00022605"/>
    </source>
</evidence>
<dbReference type="PANTHER" id="PTHR43275:SF1">
    <property type="entry name" value="D-MALATE DEHYDROGENASE [DECARBOXYLATING]"/>
    <property type="match status" value="1"/>
</dbReference>
<keyword evidence="10" id="KW-0560">Oxidoreductase</keyword>
<dbReference type="RefSeq" id="WP_160936148.1">
    <property type="nucleotide sequence ID" value="NZ_SNVJ01000004.1"/>
</dbReference>
<accession>A0A845BCJ6</accession>
<gene>
    <name evidence="16" type="ORF">E0493_06650</name>
</gene>
<dbReference type="EMBL" id="SNVJ01000004">
    <property type="protein sequence ID" value="MXP63032.1"/>
    <property type="molecule type" value="Genomic_DNA"/>
</dbReference>
<keyword evidence="13" id="KW-0100">Branched-chain amino acid biosynthesis</keyword>
<dbReference type="InterPro" id="IPR024084">
    <property type="entry name" value="IsoPropMal-DH-like_dom"/>
</dbReference>
<evidence type="ECO:0000313" key="16">
    <source>
        <dbReference type="EMBL" id="MXP63032.1"/>
    </source>
</evidence>
<evidence type="ECO:0000256" key="1">
    <source>
        <dbReference type="ARBA" id="ARBA00001936"/>
    </source>
</evidence>
<evidence type="ECO:0000256" key="6">
    <source>
        <dbReference type="ARBA" id="ARBA00022430"/>
    </source>
</evidence>
<keyword evidence="11" id="KW-0520">NAD</keyword>
<keyword evidence="8" id="KW-0479">Metal-binding</keyword>
<evidence type="ECO:0000256" key="13">
    <source>
        <dbReference type="ARBA" id="ARBA00023304"/>
    </source>
</evidence>
<evidence type="ECO:0000259" key="15">
    <source>
        <dbReference type="SMART" id="SM01329"/>
    </source>
</evidence>
<feature type="domain" description="Isopropylmalate dehydrogenase-like" evidence="15">
    <location>
        <begin position="9"/>
        <end position="358"/>
    </location>
</feature>
<keyword evidence="6" id="KW-0432">Leucine biosynthesis</keyword>
<dbReference type="SUPFAM" id="SSF53659">
    <property type="entry name" value="Isocitrate/Isopropylmalate dehydrogenase-like"/>
    <property type="match status" value="1"/>
</dbReference>
<comment type="cofactor">
    <cofactor evidence="1">
        <name>Mn(2+)</name>
        <dbReference type="ChEBI" id="CHEBI:29035"/>
    </cofactor>
</comment>
<dbReference type="EC" id="1.1.1.85" evidence="5"/>
<dbReference type="InterPro" id="IPR050501">
    <property type="entry name" value="ICDH/IPMDH"/>
</dbReference>
<dbReference type="PROSITE" id="PS00470">
    <property type="entry name" value="IDH_IMDH"/>
    <property type="match status" value="1"/>
</dbReference>
<evidence type="ECO:0000256" key="11">
    <source>
        <dbReference type="ARBA" id="ARBA00023027"/>
    </source>
</evidence>
<dbReference type="FunFam" id="3.40.718.10:FF:000006">
    <property type="entry name" value="3-isopropylmalate dehydrogenase"/>
    <property type="match status" value="1"/>
</dbReference>
<evidence type="ECO:0000256" key="3">
    <source>
        <dbReference type="ARBA" id="ARBA00008319"/>
    </source>
</evidence>
<evidence type="ECO:0000256" key="10">
    <source>
        <dbReference type="ARBA" id="ARBA00023002"/>
    </source>
</evidence>
<dbReference type="GO" id="GO:0003862">
    <property type="term" value="F:3-isopropylmalate dehydrogenase activity"/>
    <property type="evidence" value="ECO:0007669"/>
    <property type="project" value="UniProtKB-EC"/>
</dbReference>
<dbReference type="GO" id="GO:0051287">
    <property type="term" value="F:NAD binding"/>
    <property type="evidence" value="ECO:0007669"/>
    <property type="project" value="InterPro"/>
</dbReference>
<dbReference type="Pfam" id="PF00180">
    <property type="entry name" value="Iso_dh"/>
    <property type="match status" value="1"/>
</dbReference>
<keyword evidence="12" id="KW-0464">Manganese</keyword>
<comment type="subunit">
    <text evidence="4">Homodimer.</text>
</comment>
<comment type="similarity">
    <text evidence="3">Belongs to the isocitrate and isopropylmalate dehydrogenases family. LeuB type 1 subfamily.</text>
</comment>
<comment type="caution">
    <text evidence="16">The sequence shown here is derived from an EMBL/GenBank/DDBJ whole genome shotgun (WGS) entry which is preliminary data.</text>
</comment>
<evidence type="ECO:0000256" key="4">
    <source>
        <dbReference type="ARBA" id="ARBA00011738"/>
    </source>
</evidence>
<evidence type="ECO:0000256" key="5">
    <source>
        <dbReference type="ARBA" id="ARBA00013101"/>
    </source>
</evidence>
<dbReference type="SMART" id="SM01329">
    <property type="entry name" value="Iso_dh"/>
    <property type="match status" value="1"/>
</dbReference>
<sequence length="372" mass="39282">MAVSRNAMHIALMPGDGIGTEVTEACVAVLQPLARRHGLGLDFEMLRAGAIAYRDTGSAMDEATFGRARAADAILLGAMGWPGIRYPDGTEIAPQLDLRFRLGLYAGVRPIRALPGVPVALADPRAAGIDMVILRESTEGLFAARGKGEVIEDREARDTMVITRATTERLSHFAFDLARRRAAKRGRRGLVTLVDKANVFTGFAFMRKVFHEVAAHHPDVTAAHHYIDAMALDMVRRPWDFDVLPTENMFGDILSDLGAGLIGGMGFAPSADIGDGHAVFQPSHGTAPDIAGKGVANPTAMLLSAAMMLDWLGTRGAGEAWCEAAAELEAAVDAAFAAGLRTPDIGGRAGTAEVARVVAGNIGARLHAGRTA</sequence>
<dbReference type="GO" id="GO:0009098">
    <property type="term" value="P:L-leucine biosynthetic process"/>
    <property type="evidence" value="ECO:0007669"/>
    <property type="project" value="UniProtKB-KW"/>
</dbReference>
<dbReference type="Gene3D" id="3.40.718.10">
    <property type="entry name" value="Isopropylmalate Dehydrogenase"/>
    <property type="match status" value="1"/>
</dbReference>
<dbReference type="PANTHER" id="PTHR43275">
    <property type="entry name" value="D-MALATE DEHYDROGENASE [DECARBOXYLATING]"/>
    <property type="match status" value="1"/>
</dbReference>